<dbReference type="EMBL" id="JAATLM010000001">
    <property type="protein sequence ID" value="NIZ69282.1"/>
    <property type="molecule type" value="Genomic_DNA"/>
</dbReference>
<organism evidence="2 3">
    <name type="scientific">Entomospira culicis</name>
    <dbReference type="NCBI Taxonomy" id="2719989"/>
    <lineage>
        <taxon>Bacteria</taxon>
        <taxon>Pseudomonadati</taxon>
        <taxon>Spirochaetota</taxon>
        <taxon>Spirochaetia</taxon>
        <taxon>Spirochaetales</taxon>
        <taxon>Spirochaetaceae</taxon>
        <taxon>Entomospira</taxon>
    </lineage>
</organism>
<keyword evidence="3" id="KW-1185">Reference proteome</keyword>
<dbReference type="RefSeq" id="WP_167695376.1">
    <property type="nucleotide sequence ID" value="NZ_CP118181.1"/>
</dbReference>
<accession>A0A968GFE3</accession>
<gene>
    <name evidence="2" type="ORF">HCT48_03520</name>
</gene>
<name>A0A968GFE3_9SPIO</name>
<dbReference type="Proteomes" id="UP000778951">
    <property type="component" value="Unassembled WGS sequence"/>
</dbReference>
<sequence>MDSVKFSLYQRLNIIGIAMGILYFALRYGALPSYNSPEYSSAPTSESPVLQPTTAKPVASPQAIEKNITIDVNDVAISGYAITNGSILRIVGWDANDEALEVHFENFKWIPSLRKNGITRYPSRDAFLEVPITVNNKTNYYFEVNFKTEDRYIEKPWGFTYVSPRKRLKEKTLFDVTNQADHELVLSIAQRGTSYRGRLFESIVIPLLYTPPVPANINPSYEDRVELPPRLAREALPPSSPITASTIDINELSETGYLIDNGSLVSIMGWDDPESVLEVLFDHFQWSGDGFSFTVMLHNRVQLIGVNVFFVIDGEFMNNSVSAVGIIPTMRRRTYHYSMNVEKRDEYLFKLLLNIYKSSSDTGLTEQTLVIPFIYRPAPTIAEDIVASPSEASNEPLSVSQSATPTLEYLFSYADISMTIDDLIQLVPLINNRNLSDILEDSSINEDPHFVDILKNTSIKFIVANSSIVRIIPIADFDIETFMEWLGAISAESVGVTKVTYIVNYKDITYEGSFQIRVTE</sequence>
<comment type="caution">
    <text evidence="2">The sequence shown here is derived from an EMBL/GenBank/DDBJ whole genome shotgun (WGS) entry which is preliminary data.</text>
</comment>
<keyword evidence="1" id="KW-0812">Transmembrane</keyword>
<evidence type="ECO:0000313" key="2">
    <source>
        <dbReference type="EMBL" id="NIZ69282.1"/>
    </source>
</evidence>
<protein>
    <submittedName>
        <fullName evidence="2">Uncharacterized protein</fullName>
    </submittedName>
</protein>
<keyword evidence="1" id="KW-0472">Membrane</keyword>
<proteinExistence type="predicted"/>
<reference evidence="2" key="1">
    <citation type="submission" date="2020-03" db="EMBL/GenBank/DDBJ databases">
        <title>Spirochaetal bacteria isolated from arthropods constitute a novel genus Entomospira genus novum within the order Spirochaetales.</title>
        <authorList>
            <person name="Grana-Miraglia L."/>
            <person name="Sikutova S."/>
            <person name="Fingerle V."/>
            <person name="Sing A."/>
            <person name="Castillo-Ramirez S."/>
            <person name="Margos G."/>
            <person name="Rudolf I."/>
        </authorList>
    </citation>
    <scope>NUCLEOTIDE SEQUENCE</scope>
    <source>
        <strain evidence="2">BR149</strain>
    </source>
</reference>
<evidence type="ECO:0000313" key="3">
    <source>
        <dbReference type="Proteomes" id="UP000778951"/>
    </source>
</evidence>
<dbReference type="AlphaFoldDB" id="A0A968GFE3"/>
<evidence type="ECO:0000256" key="1">
    <source>
        <dbReference type="SAM" id="Phobius"/>
    </source>
</evidence>
<feature type="transmembrane region" description="Helical" evidence="1">
    <location>
        <begin position="12"/>
        <end position="30"/>
    </location>
</feature>
<keyword evidence="1" id="KW-1133">Transmembrane helix</keyword>